<organism evidence="2 3">
    <name type="scientific">Nelumbo nucifera</name>
    <name type="common">Sacred lotus</name>
    <dbReference type="NCBI Taxonomy" id="4432"/>
    <lineage>
        <taxon>Eukaryota</taxon>
        <taxon>Viridiplantae</taxon>
        <taxon>Streptophyta</taxon>
        <taxon>Embryophyta</taxon>
        <taxon>Tracheophyta</taxon>
        <taxon>Spermatophyta</taxon>
        <taxon>Magnoliopsida</taxon>
        <taxon>Proteales</taxon>
        <taxon>Nelumbonaceae</taxon>
        <taxon>Nelumbo</taxon>
    </lineage>
</organism>
<dbReference type="GO" id="GO:0004523">
    <property type="term" value="F:RNA-DNA hybrid ribonuclease activity"/>
    <property type="evidence" value="ECO:0007669"/>
    <property type="project" value="InterPro"/>
</dbReference>
<feature type="domain" description="RNase H type-1" evidence="1">
    <location>
        <begin position="13"/>
        <end position="108"/>
    </location>
</feature>
<name>A0A822Z1K7_NELNU</name>
<comment type="caution">
    <text evidence="2">The sequence shown here is derived from an EMBL/GenBank/DDBJ whole genome shotgun (WGS) entry which is preliminary data.</text>
</comment>
<dbReference type="Proteomes" id="UP000607653">
    <property type="component" value="Unassembled WGS sequence"/>
</dbReference>
<dbReference type="Pfam" id="PF13456">
    <property type="entry name" value="RVT_3"/>
    <property type="match status" value="1"/>
</dbReference>
<reference evidence="2 3" key="1">
    <citation type="journal article" date="2020" name="Mol. Biol. Evol.">
        <title>Distinct Expression and Methylation Patterns for Genes with Different Fates following a Single Whole-Genome Duplication in Flowering Plants.</title>
        <authorList>
            <person name="Shi T."/>
            <person name="Rahmani R.S."/>
            <person name="Gugger P.F."/>
            <person name="Wang M."/>
            <person name="Li H."/>
            <person name="Zhang Y."/>
            <person name="Li Z."/>
            <person name="Wang Q."/>
            <person name="Van de Peer Y."/>
            <person name="Marchal K."/>
            <person name="Chen J."/>
        </authorList>
    </citation>
    <scope>NUCLEOTIDE SEQUENCE [LARGE SCALE GENOMIC DNA]</scope>
    <source>
        <tissue evidence="2">Leaf</tissue>
    </source>
</reference>
<dbReference type="EMBL" id="DUZY01000004">
    <property type="protein sequence ID" value="DAD37369.1"/>
    <property type="molecule type" value="Genomic_DNA"/>
</dbReference>
<evidence type="ECO:0000313" key="3">
    <source>
        <dbReference type="Proteomes" id="UP000607653"/>
    </source>
</evidence>
<accession>A0A822Z1K7</accession>
<gene>
    <name evidence="2" type="ORF">HUJ06_008010</name>
</gene>
<evidence type="ECO:0000259" key="1">
    <source>
        <dbReference type="Pfam" id="PF13456"/>
    </source>
</evidence>
<evidence type="ECO:0000313" key="2">
    <source>
        <dbReference type="EMBL" id="DAD37369.1"/>
    </source>
</evidence>
<proteinExistence type="predicted"/>
<dbReference type="InterPro" id="IPR002156">
    <property type="entry name" value="RNaseH_domain"/>
</dbReference>
<dbReference type="GO" id="GO:0003676">
    <property type="term" value="F:nucleic acid binding"/>
    <property type="evidence" value="ECO:0007669"/>
    <property type="project" value="InterPro"/>
</dbReference>
<dbReference type="AlphaFoldDB" id="A0A822Z1K7"/>
<protein>
    <recommendedName>
        <fullName evidence="1">RNase H type-1 domain-containing protein</fullName>
    </recommendedName>
</protein>
<sequence>MLGKDNSFLKAGVCVSTSTFREAEVVEAEAILKALLLLSPEFAASKVLLFSDNINLDVIRTLRGAQACSWATQPVISDIFLVSLGLSSISFYFASRSSNVIAHTLATRFWAIDGVFVWSSPHDVIRDFFSE</sequence>
<keyword evidence="3" id="KW-1185">Reference proteome</keyword>